<dbReference type="OrthoDB" id="9765586at2"/>
<dbReference type="GO" id="GO:0046872">
    <property type="term" value="F:metal ion binding"/>
    <property type="evidence" value="ECO:0007669"/>
    <property type="project" value="UniProtKB-KW"/>
</dbReference>
<dbReference type="Pfam" id="PF06733">
    <property type="entry name" value="DEAD_2"/>
    <property type="match status" value="1"/>
</dbReference>
<dbReference type="Gene3D" id="3.90.320.10">
    <property type="match status" value="1"/>
</dbReference>
<evidence type="ECO:0000256" key="13">
    <source>
        <dbReference type="ARBA" id="ARBA00038058"/>
    </source>
</evidence>
<dbReference type="InterPro" id="IPR010614">
    <property type="entry name" value="RAD3-like_helicase_DEAD"/>
</dbReference>
<dbReference type="InterPro" id="IPR011545">
    <property type="entry name" value="DEAD/DEAH_box_helicase_dom"/>
</dbReference>
<keyword evidence="11" id="KW-0234">DNA repair</keyword>
<dbReference type="GO" id="GO:0003677">
    <property type="term" value="F:DNA binding"/>
    <property type="evidence" value="ECO:0007669"/>
    <property type="project" value="UniProtKB-KW"/>
</dbReference>
<sequence length="778" mass="91604">MHSINLSVRALAEYAFRSGHLDNTYMSNSRAMEGVEIHKRLQDMEGAAYEKEYFLKKEIEYEGMTYILEGRADGIYRDDNLHFVDEIKSTFLEEEDIRDDNITHWCQAFMYAYMYASMKKLDSMGIRLRYCNVETFKTVEFIKIMDFQELEKNLFEALEKYHYWARTVLDWKLERKTSIKGLDFPHEGYRKGQREMSVSVYQSIKDRKNIFIQAPTGIGKTISTLYPAIKYMGYKSLDKIYYMTAKSTTKEIAFNTIKDLSDKGLKLKTVIITAKEKICFMEECNCDKDYCPYAYGYFDKINEALKYSFEEYDMFSREAIEEISEEFQVCPFEFTLDLSLVGDLTICDYNYFYDPRAALKRGFGEENKGTVVLIDEAHNLSDRARSMYSAELFKKDFLEVSRPLKERFKKDYNAIRKVNKAILDIMHTVEEGGFSVIEEPDRLLGSLRNMNRTLDEWLKRNKKNENYSKVLELFFQSSAFLKMSELFCDDFDYYAGYEDGFKVKLFCKNPSNILREINEKVRSVVFFSATLIPLKYYSNILGGTDKDNVIRFESPFDNDNLDLILNSGISMKYRDRGKNAERVCLLINKYINVKKGNYIIFFPSYSYLKEIHDLYSQYYDMDNITVQKPNMSEAEYGELISGFYEDDERIVFSVIGGVLSEGIDLVEDFLIGVMILGVGLPRINFESDLVMEYYRERYNTGFEFSYMYPGFNKVLQASGRVIRTEKDAGTVLLVDDRYSEQRYRNLFPDSWNNYKMVNNLSELESELTEFWRERKDER</sequence>
<evidence type="ECO:0000256" key="6">
    <source>
        <dbReference type="ARBA" id="ARBA00022806"/>
    </source>
</evidence>
<dbReference type="InterPro" id="IPR014013">
    <property type="entry name" value="Helic_SF1/SF2_ATP-bd_DinG/Rad3"/>
</dbReference>
<dbReference type="InterPro" id="IPR027417">
    <property type="entry name" value="P-loop_NTPase"/>
</dbReference>
<evidence type="ECO:0000256" key="9">
    <source>
        <dbReference type="ARBA" id="ARBA00023014"/>
    </source>
</evidence>
<comment type="similarity">
    <text evidence="13">Belongs to the helicase family. DinG subfamily.</text>
</comment>
<dbReference type="GO" id="GO:0006281">
    <property type="term" value="P:DNA repair"/>
    <property type="evidence" value="ECO:0007669"/>
    <property type="project" value="UniProtKB-KW"/>
</dbReference>
<dbReference type="PANTHER" id="PTHR11472:SF34">
    <property type="entry name" value="REGULATOR OF TELOMERE ELONGATION HELICASE 1"/>
    <property type="match status" value="1"/>
</dbReference>
<dbReference type="SMART" id="SM00491">
    <property type="entry name" value="HELICc2"/>
    <property type="match status" value="1"/>
</dbReference>
<keyword evidence="8" id="KW-0408">Iron</keyword>
<dbReference type="Pfam" id="PF13307">
    <property type="entry name" value="Helicase_C_2"/>
    <property type="match status" value="1"/>
</dbReference>
<dbReference type="SUPFAM" id="SSF52540">
    <property type="entry name" value="P-loop containing nucleoside triphosphate hydrolases"/>
    <property type="match status" value="1"/>
</dbReference>
<evidence type="ECO:0000313" key="15">
    <source>
        <dbReference type="EMBL" id="SHJ52722.1"/>
    </source>
</evidence>
<dbReference type="EMBL" id="FQZL01000024">
    <property type="protein sequence ID" value="SHJ52722.1"/>
    <property type="molecule type" value="Genomic_DNA"/>
</dbReference>
<proteinExistence type="inferred from homology"/>
<dbReference type="InterPro" id="IPR045028">
    <property type="entry name" value="DinG/Rad3-like"/>
</dbReference>
<keyword evidence="12" id="KW-0413">Isomerase</keyword>
<dbReference type="PANTHER" id="PTHR11472">
    <property type="entry name" value="DNA REPAIR DEAD HELICASE RAD3/XP-D SUBFAMILY MEMBER"/>
    <property type="match status" value="1"/>
</dbReference>
<evidence type="ECO:0000259" key="14">
    <source>
        <dbReference type="PROSITE" id="PS51193"/>
    </source>
</evidence>
<dbReference type="InterPro" id="IPR006554">
    <property type="entry name" value="Helicase-like_DEXD_c2"/>
</dbReference>
<protein>
    <submittedName>
        <fullName evidence="15">Rad3-related DNA helicase</fullName>
    </submittedName>
</protein>
<evidence type="ECO:0000256" key="12">
    <source>
        <dbReference type="ARBA" id="ARBA00023235"/>
    </source>
</evidence>
<evidence type="ECO:0000256" key="1">
    <source>
        <dbReference type="ARBA" id="ARBA00022485"/>
    </source>
</evidence>
<keyword evidence="9" id="KW-0411">Iron-sulfur</keyword>
<evidence type="ECO:0000256" key="10">
    <source>
        <dbReference type="ARBA" id="ARBA00023125"/>
    </source>
</evidence>
<evidence type="ECO:0000256" key="3">
    <source>
        <dbReference type="ARBA" id="ARBA00022741"/>
    </source>
</evidence>
<dbReference type="Pfam" id="PF00270">
    <property type="entry name" value="DEAD"/>
    <property type="match status" value="1"/>
</dbReference>
<dbReference type="GO" id="GO:0003678">
    <property type="term" value="F:DNA helicase activity"/>
    <property type="evidence" value="ECO:0007669"/>
    <property type="project" value="InterPro"/>
</dbReference>
<dbReference type="AlphaFoldDB" id="A0A1M6K1I7"/>
<evidence type="ECO:0000256" key="11">
    <source>
        <dbReference type="ARBA" id="ARBA00023204"/>
    </source>
</evidence>
<keyword evidence="16" id="KW-1185">Reference proteome</keyword>
<organism evidence="15 16">
    <name type="scientific">Dethiosulfatibacter aminovorans DSM 17477</name>
    <dbReference type="NCBI Taxonomy" id="1121476"/>
    <lineage>
        <taxon>Bacteria</taxon>
        <taxon>Bacillati</taxon>
        <taxon>Bacillota</taxon>
        <taxon>Tissierellia</taxon>
        <taxon>Dethiosulfatibacter</taxon>
    </lineage>
</organism>
<evidence type="ECO:0000256" key="8">
    <source>
        <dbReference type="ARBA" id="ARBA00023004"/>
    </source>
</evidence>
<evidence type="ECO:0000256" key="4">
    <source>
        <dbReference type="ARBA" id="ARBA00022763"/>
    </source>
</evidence>
<gene>
    <name evidence="15" type="ORF">SAMN02745751_02771</name>
</gene>
<keyword evidence="4" id="KW-0227">DNA damage</keyword>
<name>A0A1M6K1I7_9FIRM</name>
<keyword evidence="10" id="KW-0238">DNA-binding</keyword>
<dbReference type="Proteomes" id="UP000184052">
    <property type="component" value="Unassembled WGS sequence"/>
</dbReference>
<evidence type="ECO:0000313" key="16">
    <source>
        <dbReference type="Proteomes" id="UP000184052"/>
    </source>
</evidence>
<dbReference type="RefSeq" id="WP_073050163.1">
    <property type="nucleotide sequence ID" value="NZ_FQZL01000024.1"/>
</dbReference>
<evidence type="ECO:0000256" key="7">
    <source>
        <dbReference type="ARBA" id="ARBA00022840"/>
    </source>
</evidence>
<dbReference type="InterPro" id="IPR006555">
    <property type="entry name" value="ATP-dep_Helicase_C"/>
</dbReference>
<dbReference type="Gene3D" id="3.40.50.300">
    <property type="entry name" value="P-loop containing nucleotide triphosphate hydrolases"/>
    <property type="match status" value="2"/>
</dbReference>
<keyword evidence="1" id="KW-0004">4Fe-4S</keyword>
<accession>A0A1M6K1I7</accession>
<keyword evidence="6 15" id="KW-0347">Helicase</keyword>
<keyword evidence="7" id="KW-0067">ATP-binding</keyword>
<dbReference type="GO" id="GO:0005524">
    <property type="term" value="F:ATP binding"/>
    <property type="evidence" value="ECO:0007669"/>
    <property type="project" value="UniProtKB-KW"/>
</dbReference>
<dbReference type="GO" id="GO:0016818">
    <property type="term" value="F:hydrolase activity, acting on acid anhydrides, in phosphorus-containing anhydrides"/>
    <property type="evidence" value="ECO:0007669"/>
    <property type="project" value="InterPro"/>
</dbReference>
<dbReference type="PROSITE" id="PS51193">
    <property type="entry name" value="HELICASE_ATP_BIND_2"/>
    <property type="match status" value="1"/>
</dbReference>
<dbReference type="GO" id="GO:0051539">
    <property type="term" value="F:4 iron, 4 sulfur cluster binding"/>
    <property type="evidence" value="ECO:0007669"/>
    <property type="project" value="UniProtKB-KW"/>
</dbReference>
<feature type="domain" description="Helicase ATP-binding" evidence="14">
    <location>
        <begin position="179"/>
        <end position="478"/>
    </location>
</feature>
<dbReference type="STRING" id="1121476.SAMN02745751_02771"/>
<dbReference type="Gene3D" id="1.10.275.30">
    <property type="match status" value="1"/>
</dbReference>
<dbReference type="SMART" id="SM00488">
    <property type="entry name" value="DEXDc2"/>
    <property type="match status" value="1"/>
</dbReference>
<keyword evidence="3" id="KW-0547">Nucleotide-binding</keyword>
<dbReference type="InterPro" id="IPR011604">
    <property type="entry name" value="PDDEXK-like_dom_sf"/>
</dbReference>
<keyword evidence="2" id="KW-0479">Metal-binding</keyword>
<reference evidence="15 16" key="1">
    <citation type="submission" date="2016-11" db="EMBL/GenBank/DDBJ databases">
        <authorList>
            <person name="Jaros S."/>
            <person name="Januszkiewicz K."/>
            <person name="Wedrychowicz H."/>
        </authorList>
    </citation>
    <scope>NUCLEOTIDE SEQUENCE [LARGE SCALE GENOMIC DNA]</scope>
    <source>
        <strain evidence="15 16">DSM 17477</strain>
    </source>
</reference>
<evidence type="ECO:0000256" key="5">
    <source>
        <dbReference type="ARBA" id="ARBA00022801"/>
    </source>
</evidence>
<evidence type="ECO:0000256" key="2">
    <source>
        <dbReference type="ARBA" id="ARBA00022723"/>
    </source>
</evidence>
<keyword evidence="5" id="KW-0378">Hydrolase</keyword>